<gene>
    <name evidence="3" type="ORF">M094_2919</name>
</gene>
<dbReference type="InterPro" id="IPR027849">
    <property type="entry name" value="DUF4434"/>
</dbReference>
<name>A0A078RUQ2_BACUN</name>
<dbReference type="RefSeq" id="WP_035447290.1">
    <property type="nucleotide sequence ID" value="NZ_JNHN01000184.1"/>
</dbReference>
<reference evidence="3 4" key="1">
    <citation type="submission" date="2014-04" db="EMBL/GenBank/DDBJ databases">
        <authorList>
            <person name="Sears C."/>
            <person name="Carroll K."/>
            <person name="Sack B.R."/>
            <person name="Qadri F."/>
            <person name="Myers L.L."/>
            <person name="Chung G.-T."/>
            <person name="Escheverria P."/>
            <person name="Fraser C.M."/>
            <person name="Sadzewicz L."/>
            <person name="Shefchek K.A."/>
            <person name="Tallon L."/>
            <person name="Das S.P."/>
            <person name="Daugherty S."/>
            <person name="Mongodin E.F."/>
        </authorList>
    </citation>
    <scope>NUCLEOTIDE SEQUENCE [LARGE SCALE GENOMIC DNA]</scope>
    <source>
        <strain evidence="3 4">3978 T3 ii</strain>
    </source>
</reference>
<proteinExistence type="predicted"/>
<evidence type="ECO:0000313" key="4">
    <source>
        <dbReference type="Proteomes" id="UP000028013"/>
    </source>
</evidence>
<evidence type="ECO:0000313" key="3">
    <source>
        <dbReference type="EMBL" id="KDS47987.1"/>
    </source>
</evidence>
<evidence type="ECO:0000259" key="2">
    <source>
        <dbReference type="Pfam" id="PF14488"/>
    </source>
</evidence>
<keyword evidence="1" id="KW-0732">Signal</keyword>
<dbReference type="SUPFAM" id="SSF51445">
    <property type="entry name" value="(Trans)glycosidases"/>
    <property type="match status" value="1"/>
</dbReference>
<protein>
    <recommendedName>
        <fullName evidence="2">DUF4434 domain-containing protein</fullName>
    </recommendedName>
</protein>
<organism evidence="3 4">
    <name type="scientific">Bacteroides uniformis str. 3978 T3 ii</name>
    <dbReference type="NCBI Taxonomy" id="1339349"/>
    <lineage>
        <taxon>Bacteria</taxon>
        <taxon>Pseudomonadati</taxon>
        <taxon>Bacteroidota</taxon>
        <taxon>Bacteroidia</taxon>
        <taxon>Bacteroidales</taxon>
        <taxon>Bacteroidaceae</taxon>
        <taxon>Bacteroides</taxon>
    </lineage>
</organism>
<feature type="domain" description="DUF4434" evidence="2">
    <location>
        <begin position="49"/>
        <end position="340"/>
    </location>
</feature>
<dbReference type="PATRIC" id="fig|1339349.3.peg.3973"/>
<feature type="signal peptide" evidence="1">
    <location>
        <begin position="1"/>
        <end position="26"/>
    </location>
</feature>
<dbReference type="Pfam" id="PF14488">
    <property type="entry name" value="DUF4434"/>
    <property type="match status" value="1"/>
</dbReference>
<dbReference type="EMBL" id="JNHN01000184">
    <property type="protein sequence ID" value="KDS47987.1"/>
    <property type="molecule type" value="Genomic_DNA"/>
</dbReference>
<feature type="chain" id="PRO_5001744844" description="DUF4434 domain-containing protein" evidence="1">
    <location>
        <begin position="27"/>
        <end position="519"/>
    </location>
</feature>
<accession>A0A078RUQ2</accession>
<evidence type="ECO:0000256" key="1">
    <source>
        <dbReference type="SAM" id="SignalP"/>
    </source>
</evidence>
<comment type="caution">
    <text evidence="3">The sequence shown here is derived from an EMBL/GenBank/DDBJ whole genome shotgun (WGS) entry which is preliminary data.</text>
</comment>
<dbReference type="Proteomes" id="UP000028013">
    <property type="component" value="Unassembled WGS sequence"/>
</dbReference>
<sequence>MKRIFLPILLGVLMISAVLPSAVVFAGNDVPGRQRKQKVKESVLRVKPITGTWINLAYKDVRNRYTNPQSFDNTDPELWKAKVRELSAMGIEYLVFMEVANEGKAYYPSQLMLWWYDKDKQSPVEAILDEAARYDMKVFMSTGWAKDQDDNLQDPAIKQRQLQIMEELAVFYKNHKAFYGWYLPVEDCLCPIFAEHAVQSVNALTKKAKALTPDKKTLISPYGIGLSDFDNPEYEKQLAKLKVDIIAYQDEVGCVRDKFMLPRLKKTWKRLRDIHNRLNIEMWANCETFTWEQGTNDRSSALIPAAYPRLLSQQVAASVAGVDRIISFMVCGIIESPTSTYQLGQPVWSHKVYNDYMAWKRRIGCWQLAEAAFMERLANGATIDMVLGKADLKALLDGRVAEEDSKDARWVKFEKGYHELVVDLQKKTRLRKVMLRMLDYNLDGIGMPLKVYLFTSLDGKEYRLASIKDTPHFPNNRHDAWIENLLFDQLDESIRYMKVAFEASQQVYMDELFVNPVIK</sequence>
<dbReference type="Gene3D" id="3.20.20.80">
    <property type="entry name" value="Glycosidases"/>
    <property type="match status" value="1"/>
</dbReference>
<dbReference type="AlphaFoldDB" id="A0A078RUQ2"/>
<dbReference type="InterPro" id="IPR017853">
    <property type="entry name" value="GH"/>
</dbReference>